<reference evidence="4 5" key="2">
    <citation type="journal article" date="2016" name="Genome Announc.">
        <title>Draft Genome Sequence of a Versatile Hydrocarbon-Degrading Bacterium, Rhodococcus pyridinivorans Strain KG-16, Collected from Oil Fields in India.</title>
        <authorList>
            <person name="Aggarwal R.K."/>
            <person name="Dawar C."/>
            <person name="Phanindranath R."/>
            <person name="Mutnuri L."/>
            <person name="Dayal A.M."/>
        </authorList>
    </citation>
    <scope>NUCLEOTIDE SEQUENCE [LARGE SCALE GENOMIC DNA]</scope>
    <source>
        <strain evidence="4 5">KG-16</strain>
    </source>
</reference>
<dbReference type="PATRIC" id="fig|1441730.3.peg.281"/>
<dbReference type="RefSeq" id="WP_060650272.1">
    <property type="nucleotide sequence ID" value="NZ_AZXY01000001.1"/>
</dbReference>
<accession>A0A0V9UQ72</accession>
<protein>
    <recommendedName>
        <fullName evidence="3">Thioesterase domain-containing protein</fullName>
    </recommendedName>
</protein>
<organism evidence="4 5">
    <name type="scientific">Rhodococcus pyridinivorans KG-16</name>
    <dbReference type="NCBI Taxonomy" id="1441730"/>
    <lineage>
        <taxon>Bacteria</taxon>
        <taxon>Bacillati</taxon>
        <taxon>Actinomycetota</taxon>
        <taxon>Actinomycetes</taxon>
        <taxon>Mycobacteriales</taxon>
        <taxon>Nocardiaceae</taxon>
        <taxon>Rhodococcus</taxon>
    </lineage>
</organism>
<reference evidence="5" key="1">
    <citation type="submission" date="2015-01" db="EMBL/GenBank/DDBJ databases">
        <title>Draft genome sequence of Rhodococcus pyridinivorans strain KG-16, a hydrocarbon-degrading bacterium.</title>
        <authorList>
            <person name="Aggarwal R.K."/>
            <person name="Dawar C."/>
        </authorList>
    </citation>
    <scope>NUCLEOTIDE SEQUENCE [LARGE SCALE GENOMIC DNA]</scope>
    <source>
        <strain evidence="5">KG-16</strain>
    </source>
</reference>
<dbReference type="InterPro" id="IPR029069">
    <property type="entry name" value="HotDog_dom_sf"/>
</dbReference>
<comment type="caution">
    <text evidence="4">The sequence shown here is derived from an EMBL/GenBank/DDBJ whole genome shotgun (WGS) entry which is preliminary data.</text>
</comment>
<dbReference type="Pfam" id="PF03061">
    <property type="entry name" value="4HBT"/>
    <property type="match status" value="1"/>
</dbReference>
<evidence type="ECO:0000313" key="4">
    <source>
        <dbReference type="EMBL" id="KSZ60146.1"/>
    </source>
</evidence>
<dbReference type="PANTHER" id="PTHR21660:SF1">
    <property type="entry name" value="ACYL-COENZYME A THIOESTERASE 13"/>
    <property type="match status" value="1"/>
</dbReference>
<evidence type="ECO:0000313" key="5">
    <source>
        <dbReference type="Proteomes" id="UP000053060"/>
    </source>
</evidence>
<proteinExistence type="inferred from homology"/>
<feature type="domain" description="Thioesterase" evidence="3">
    <location>
        <begin position="217"/>
        <end position="293"/>
    </location>
</feature>
<evidence type="ECO:0000256" key="2">
    <source>
        <dbReference type="ARBA" id="ARBA00022801"/>
    </source>
</evidence>
<sequence>MAIETAQFTVDRPGRFMGVGIEVADDASVSVTQPVGPHLFDHRGQTTLASVGVFTDFAAGAPAGLARFAETGDRPQTVLSHLTATLAHPFPTSGTLVGHGSSLFFDESTAVSGTDVRNEQGALVAHLVGRSIVVGRTPMEVGAETSEAVPERDEPEPWSDAAILAELPGLDIVTGISTGTLPRGPLAGLLGLEVTAAERGVVQARLSPREWMANVIGSVQGGVLVSMAEVVTGLAAQTLTGIDQDYRVLEIGLDYLRSPAVPGPVIELRSEAVRAGRRLASFETTLCAADGTVYVRAHANVQLLSRA</sequence>
<gene>
    <name evidence="4" type="ORF">Z045_01335</name>
</gene>
<evidence type="ECO:0000256" key="1">
    <source>
        <dbReference type="ARBA" id="ARBA00008324"/>
    </source>
</evidence>
<dbReference type="AlphaFoldDB" id="A0A0V9UQ72"/>
<dbReference type="SUPFAM" id="SSF54637">
    <property type="entry name" value="Thioesterase/thiol ester dehydrase-isomerase"/>
    <property type="match status" value="2"/>
</dbReference>
<dbReference type="InterPro" id="IPR039298">
    <property type="entry name" value="ACOT13"/>
</dbReference>
<dbReference type="NCBIfam" id="TIGR00369">
    <property type="entry name" value="unchar_dom_1"/>
    <property type="match status" value="1"/>
</dbReference>
<keyword evidence="2" id="KW-0378">Hydrolase</keyword>
<dbReference type="Proteomes" id="UP000053060">
    <property type="component" value="Unassembled WGS sequence"/>
</dbReference>
<name>A0A0V9UQ72_9NOCA</name>
<dbReference type="Gene3D" id="3.10.129.10">
    <property type="entry name" value="Hotdog Thioesterase"/>
    <property type="match status" value="2"/>
</dbReference>
<dbReference type="CDD" id="cd03443">
    <property type="entry name" value="PaaI_thioesterase"/>
    <property type="match status" value="1"/>
</dbReference>
<dbReference type="EMBL" id="AZXY01000001">
    <property type="protein sequence ID" value="KSZ60146.1"/>
    <property type="molecule type" value="Genomic_DNA"/>
</dbReference>
<dbReference type="InterPro" id="IPR006683">
    <property type="entry name" value="Thioestr_dom"/>
</dbReference>
<comment type="similarity">
    <text evidence="1">Belongs to the thioesterase PaaI family.</text>
</comment>
<dbReference type="GO" id="GO:0047617">
    <property type="term" value="F:fatty acyl-CoA hydrolase activity"/>
    <property type="evidence" value="ECO:0007669"/>
    <property type="project" value="InterPro"/>
</dbReference>
<evidence type="ECO:0000259" key="3">
    <source>
        <dbReference type="Pfam" id="PF03061"/>
    </source>
</evidence>
<dbReference type="PANTHER" id="PTHR21660">
    <property type="entry name" value="THIOESTERASE SUPERFAMILY MEMBER-RELATED"/>
    <property type="match status" value="1"/>
</dbReference>
<dbReference type="InterPro" id="IPR003736">
    <property type="entry name" value="PAAI_dom"/>
</dbReference>